<evidence type="ECO:0000313" key="2">
    <source>
        <dbReference type="EMBL" id="KAK2563564.1"/>
    </source>
</evidence>
<evidence type="ECO:0000256" key="1">
    <source>
        <dbReference type="SAM" id="Phobius"/>
    </source>
</evidence>
<name>A0AAD9QLL3_ACRCE</name>
<feature type="transmembrane region" description="Helical" evidence="1">
    <location>
        <begin position="245"/>
        <end position="263"/>
    </location>
</feature>
<reference evidence="2" key="2">
    <citation type="journal article" date="2023" name="Science">
        <title>Genomic signatures of disease resistance in endangered staghorn corals.</title>
        <authorList>
            <person name="Vollmer S.V."/>
            <person name="Selwyn J.D."/>
            <person name="Despard B.A."/>
            <person name="Roesel C.L."/>
        </authorList>
    </citation>
    <scope>NUCLEOTIDE SEQUENCE</scope>
    <source>
        <strain evidence="2">K2</strain>
    </source>
</reference>
<feature type="transmembrane region" description="Helical" evidence="1">
    <location>
        <begin position="477"/>
        <end position="495"/>
    </location>
</feature>
<proteinExistence type="predicted"/>
<accession>A0AAD9QLL3</accession>
<keyword evidence="1" id="KW-0812">Transmembrane</keyword>
<reference evidence="2" key="1">
    <citation type="journal article" date="2023" name="G3 (Bethesda)">
        <title>Whole genome assembly and annotation of the endangered Caribbean coral Acropora cervicornis.</title>
        <authorList>
            <person name="Selwyn J.D."/>
            <person name="Vollmer S.V."/>
        </authorList>
    </citation>
    <scope>NUCLEOTIDE SEQUENCE</scope>
    <source>
        <strain evidence="2">K2</strain>
    </source>
</reference>
<dbReference type="EMBL" id="JARQWQ010000025">
    <property type="protein sequence ID" value="KAK2563564.1"/>
    <property type="molecule type" value="Genomic_DNA"/>
</dbReference>
<comment type="caution">
    <text evidence="2">The sequence shown here is derived from an EMBL/GenBank/DDBJ whole genome shotgun (WGS) entry which is preliminary data.</text>
</comment>
<feature type="transmembrane region" description="Helical" evidence="1">
    <location>
        <begin position="275"/>
        <end position="297"/>
    </location>
</feature>
<dbReference type="AlphaFoldDB" id="A0AAD9QLL3"/>
<feature type="transmembrane region" description="Helical" evidence="1">
    <location>
        <begin position="192"/>
        <end position="212"/>
    </location>
</feature>
<organism evidence="2 3">
    <name type="scientific">Acropora cervicornis</name>
    <name type="common">Staghorn coral</name>
    <dbReference type="NCBI Taxonomy" id="6130"/>
    <lineage>
        <taxon>Eukaryota</taxon>
        <taxon>Metazoa</taxon>
        <taxon>Cnidaria</taxon>
        <taxon>Anthozoa</taxon>
        <taxon>Hexacorallia</taxon>
        <taxon>Scleractinia</taxon>
        <taxon>Astrocoeniina</taxon>
        <taxon>Acroporidae</taxon>
        <taxon>Acropora</taxon>
    </lineage>
</organism>
<keyword evidence="3" id="KW-1185">Reference proteome</keyword>
<evidence type="ECO:0000313" key="3">
    <source>
        <dbReference type="Proteomes" id="UP001249851"/>
    </source>
</evidence>
<gene>
    <name evidence="2" type="ORF">P5673_013291</name>
</gene>
<feature type="transmembrane region" description="Helical" evidence="1">
    <location>
        <begin position="165"/>
        <end position="185"/>
    </location>
</feature>
<feature type="transmembrane region" description="Helical" evidence="1">
    <location>
        <begin position="93"/>
        <end position="122"/>
    </location>
</feature>
<feature type="transmembrane region" description="Helical" evidence="1">
    <location>
        <begin position="218"/>
        <end position="238"/>
    </location>
</feature>
<dbReference type="InterPro" id="IPR016035">
    <property type="entry name" value="Acyl_Trfase/lysoPLipase"/>
</dbReference>
<keyword evidence="1" id="KW-1133">Transmembrane helix</keyword>
<sequence>MAKFGVAFSGGGIRSAALCSGVLRRLLQKKASIDYLSCVSGGGYTGTSYLDWKYRNGKEDDPKWHQEYFEHLRTRSAIFCNWQKPCQGILDSIILFTMIISVAIIIPLLLWTSYACLLAFVIDFLFGDVLRGGDIPCARLARRRKITLQQCREERMNSATVMNQFILFASPIALGIVSSFAKSLLPRGKGLLTFLATSSFVFFGLVAIPWFIHEFLRFVPDWMKIVIILPSFFLWFSFPVMRTNATLLIVLYLYSFVIYWRVFNGDILHLEYDEIVFNHLMGVSTLLLWSAPIIGTIQQRIGHVYNRWRIQRALYTPESVGCCGCAGISWRDLFLRCPNCSSQVQRINQSHALTLEDLDDVKPTYISGVTINKWRRTTSPKEPDYELLTMSPHGIERLDRPSYEQEFDGKLMPSDIFLSDAMATSAAAVDHHMGKIEENSAHFKDLKVILGVAMGIAMVADTRHEEKRNCCLQTLPIVIEILRILPLMVFLIIYWHTDQEIYLAIGIILFFVILVLLTMMAVVSTGRKNPGRIERISRWFTINVAYVSFIRKTINMINQGPNPPPVLRLSDGGHIENLGILPLLKLRLTKIVVVNGGRTISDDLYGTTLLDALDVARKKLGCSFSGMDGRDIVEDIADNFVDRPPGSQPSSYKFKVQYYDKKLDGDGKTKVGEGEILLLAPRHPDKTIQKKSNSKWEDVLRDIDVDLEAGWGPGPEVTAEEVNRLTFCCCERCHGNRCRGLSEWMCGSFPQHTTSNQFFTQSMFTAYHREGYRVCMESNAAEFLIDGPITHENRASAYSTI</sequence>
<evidence type="ECO:0008006" key="4">
    <source>
        <dbReference type="Google" id="ProtNLM"/>
    </source>
</evidence>
<protein>
    <recommendedName>
        <fullName evidence="4">PNPLA domain-containing protein</fullName>
    </recommendedName>
</protein>
<dbReference type="Gene3D" id="3.40.1090.10">
    <property type="entry name" value="Cytosolic phospholipase A2 catalytic domain"/>
    <property type="match status" value="1"/>
</dbReference>
<keyword evidence="1" id="KW-0472">Membrane</keyword>
<dbReference type="Proteomes" id="UP001249851">
    <property type="component" value="Unassembled WGS sequence"/>
</dbReference>
<dbReference type="SUPFAM" id="SSF52151">
    <property type="entry name" value="FabD/lysophospholipase-like"/>
    <property type="match status" value="1"/>
</dbReference>
<feature type="transmembrane region" description="Helical" evidence="1">
    <location>
        <begin position="501"/>
        <end position="523"/>
    </location>
</feature>